<evidence type="ECO:0000313" key="1">
    <source>
        <dbReference type="EMBL" id="AUS92782.1"/>
    </source>
</evidence>
<name>A0A2I7ZJL5_9BACI</name>
<dbReference type="EMBL" id="MF996509">
    <property type="protein sequence ID" value="AUS92828.1"/>
    <property type="molecule type" value="Genomic_DNA"/>
</dbReference>
<geneLocation type="plasmid" evidence="1">
    <name>unnamed1</name>
</geneLocation>
<proteinExistence type="predicted"/>
<keyword evidence="1" id="KW-0614">Plasmid</keyword>
<sequence>MEKVKVTEIQLTRLEGSFVTEEDKVAVDAWEKAERVLRAWALTAPRNGAYDKVNFHIKWEDGHEYSGRFNLKAQHYNLRKIPHLANHVRRDLWYLFEQLELEEAKEMLDKSQIGA</sequence>
<dbReference type="EMBL" id="MF996509">
    <property type="protein sequence ID" value="AUS92782.1"/>
    <property type="molecule type" value="Genomic_DNA"/>
</dbReference>
<protein>
    <submittedName>
        <fullName evidence="1">Uncharacterized protein</fullName>
    </submittedName>
</protein>
<reference evidence="1" key="1">
    <citation type="submission" date="2017-09" db="EMBL/GenBank/DDBJ databases">
        <title>Sequences of three plasmids isolated from Bacillus glycinfermentans NCCP 15922.</title>
        <authorList>
            <person name="Yu W.-S."/>
            <person name="Do H.-N."/>
            <person name="Cheong H.-M."/>
            <person name="Hwang K.-J."/>
        </authorList>
    </citation>
    <scope>NUCLEOTIDE SEQUENCE</scope>
    <source>
        <strain evidence="1">KBN06P03352</strain>
        <plasmid evidence="1">unnamed1</plasmid>
    </source>
</reference>
<dbReference type="AlphaFoldDB" id="A0A2I7ZJL5"/>
<dbReference type="RefSeq" id="WP_048406256.1">
    <property type="nucleotide sequence ID" value="NZ_JARRUA010000024.1"/>
</dbReference>
<organism evidence="1">
    <name type="scientific">Bacillus glycinifermentans</name>
    <dbReference type="NCBI Taxonomy" id="1664069"/>
    <lineage>
        <taxon>Bacteria</taxon>
        <taxon>Bacillati</taxon>
        <taxon>Bacillota</taxon>
        <taxon>Bacilli</taxon>
        <taxon>Bacillales</taxon>
        <taxon>Bacillaceae</taxon>
        <taxon>Bacillus</taxon>
    </lineage>
</organism>
<accession>A0A2I7ZJL5</accession>